<feature type="domain" description="Adhesin isopeptide-forming adherence" evidence="5">
    <location>
        <begin position="1171"/>
        <end position="1350"/>
    </location>
</feature>
<protein>
    <recommendedName>
        <fullName evidence="8">Cell surface protein</fullName>
    </recommendedName>
</protein>
<gene>
    <name evidence="6" type="ORF">BIFGAL_03249</name>
</gene>
<keyword evidence="2" id="KW-0812">Transmembrane</keyword>
<evidence type="ECO:0008006" key="8">
    <source>
        <dbReference type="Google" id="ProtNLM"/>
    </source>
</evidence>
<accession>D1NTT2</accession>
<dbReference type="STRING" id="561180.BIFGAL_03249"/>
<dbReference type="Pfam" id="PF17998">
    <property type="entry name" value="AgI_II_C2"/>
    <property type="match status" value="2"/>
</dbReference>
<dbReference type="Gene3D" id="2.60.40.740">
    <property type="match status" value="5"/>
</dbReference>
<organism evidence="6 7">
    <name type="scientific">Bifidobacterium gallicum DSM 20093 = LMG 11596</name>
    <dbReference type="NCBI Taxonomy" id="561180"/>
    <lineage>
        <taxon>Bacteria</taxon>
        <taxon>Bacillati</taxon>
        <taxon>Actinomycetota</taxon>
        <taxon>Actinomycetes</taxon>
        <taxon>Bifidobacteriales</taxon>
        <taxon>Bifidobacteriaceae</taxon>
        <taxon>Bifidobacterium</taxon>
    </lineage>
</organism>
<keyword evidence="2" id="KW-1133">Transmembrane helix</keyword>
<proteinExistence type="predicted"/>
<feature type="chain" id="PRO_5003024401" description="Cell surface protein" evidence="3">
    <location>
        <begin position="22"/>
        <end position="1730"/>
    </location>
</feature>
<evidence type="ECO:0000256" key="3">
    <source>
        <dbReference type="SAM" id="SignalP"/>
    </source>
</evidence>
<feature type="signal peptide" evidence="3">
    <location>
        <begin position="1"/>
        <end position="21"/>
    </location>
</feature>
<feature type="region of interest" description="Disordered" evidence="1">
    <location>
        <begin position="621"/>
        <end position="662"/>
    </location>
</feature>
<feature type="transmembrane region" description="Helical" evidence="2">
    <location>
        <begin position="1691"/>
        <end position="1714"/>
    </location>
</feature>
<evidence type="ECO:0000259" key="4">
    <source>
        <dbReference type="Pfam" id="PF16364"/>
    </source>
</evidence>
<evidence type="ECO:0000256" key="2">
    <source>
        <dbReference type="SAM" id="Phobius"/>
    </source>
</evidence>
<feature type="domain" description="Adhesin isopeptide-forming adherence" evidence="5">
    <location>
        <begin position="1024"/>
        <end position="1165"/>
    </location>
</feature>
<dbReference type="EMBL" id="ABXB03000002">
    <property type="protein sequence ID" value="EFA23136.1"/>
    <property type="molecule type" value="Genomic_DNA"/>
</dbReference>
<dbReference type="InterPro" id="IPR032300">
    <property type="entry name" value="Antigen_C"/>
</dbReference>
<dbReference type="eggNOG" id="COG3087">
    <property type="taxonomic scope" value="Bacteria"/>
</dbReference>
<evidence type="ECO:0000313" key="6">
    <source>
        <dbReference type="EMBL" id="EFA23136.1"/>
    </source>
</evidence>
<evidence type="ECO:0000259" key="5">
    <source>
        <dbReference type="Pfam" id="PF17998"/>
    </source>
</evidence>
<comment type="caution">
    <text evidence="6">The sequence shown here is derived from an EMBL/GenBank/DDBJ whole genome shotgun (WGS) entry which is preliminary data.</text>
</comment>
<feature type="domain" description="Cell surface antigen C-terminal" evidence="4">
    <location>
        <begin position="1354"/>
        <end position="1522"/>
    </location>
</feature>
<evidence type="ECO:0000313" key="7">
    <source>
        <dbReference type="Proteomes" id="UP000003656"/>
    </source>
</evidence>
<dbReference type="Pfam" id="PF16364">
    <property type="entry name" value="Antigen_C"/>
    <property type="match status" value="1"/>
</dbReference>
<keyword evidence="2" id="KW-0472">Membrane</keyword>
<keyword evidence="3" id="KW-0732">Signal</keyword>
<dbReference type="NCBIfam" id="TIGR04228">
    <property type="entry name" value="isopep_sspB_C2"/>
    <property type="match status" value="1"/>
</dbReference>
<name>D1NTT2_9BIFI</name>
<dbReference type="InterPro" id="IPR026345">
    <property type="entry name" value="Adh_isopep-form_adh_dom"/>
</dbReference>
<evidence type="ECO:0000256" key="1">
    <source>
        <dbReference type="SAM" id="MobiDB-lite"/>
    </source>
</evidence>
<feature type="compositionally biased region" description="Polar residues" evidence="1">
    <location>
        <begin position="638"/>
        <end position="662"/>
    </location>
</feature>
<sequence length="1730" mass="187661">MVAAALSAAFVMGFAAPGAYATGGEGDQSGTGGSQAMGLVWAYKDENTGSFGPASDMQSVLNAYQSVNLPISDAGRTRAQRALDESRAECELTFANKHPGEGPANCRVVGVGVAYNSTLGKDDGSGKAVTSSWIDEWNNTVAPRTYAHEGQTYRVGDPFEDDPSTSVRALMERGANKGDTGIIILTLNKYQPQGPQEYDLSVSTQTAATTTSAGATNPVSDTIKLSRGNSDITEQVNGTITLTWRGVDGSTRQTSKQFNATNNANTTVSFTHTQVDSSWQCWPAGKFWFDVTIPKQGKMKTAATHQGENDAKESWSSTLPDPSKTIVNAAGDTIANPNEYLPSGSLYTATITAQSSASTRFWLYDTIRLGADRVHIGAVDHDDLSAVYVTDPSGKRAGADISVDDSVSGQRTVKAFVKTPASGLYTLVVPQATVPSDKDYVIHDDSSACWNGDGHMCQSGNGREVTKVTPTPNKSWVLDEQGVLSANDPQWTNKTGADTKTFVPGDSVGAVVNGRIPAHLFNMFTSYQIIDDWTASAPYIDWNRPQDVRVYVDGQDQTNEFDITIDPTAHRTIATAHSSFLRATAFNTTDKTVTLYVAGVFKKNPTPGSNTTMTNAGLEIWNNEDKPTNKPPVYTRTPHPNKSWSVDEGSANQSEDPEWTNQVSADQRTFIQHDTFAVTVNGLLPKNLAKDLHTYQIADNWDQAATYIDMDSLKATISVDGVDKTSEFTITTSQHTTTATAKPTLLKASANQTNDRTVRMVITGTFKPNALKAGHSVTIPNQGWEQWNNQPVTTNQPPVTIWTPNPDKSWVRLGADGQWDTVIDPKETNTTGADNMVFLDEERVASVVNGTIAANLATTPSALALIDDYANADYIWDADDPAAYKVYDVDVDTDAASSFTDIARKGRDVTALFTIAKDGTMVTANAKPEYLAQLQGMGKARQLTLLIPGTIRYAHSQGAAQVRHDFGKQAGDEVAFCTSPQGQALTNRGAQTIADTREATNEPKICGYVPPVVKDVVAEASQGGDQESVNGKTVFPGQRVEYQLTTHPKLASNLAYDVRQVIIRDEYDPYLHPDRQTMEITDLHTGKSVSKQHYETVWDDTAHTVTLTLRDDYVATNWPKGSDPSIMIRFEGTVDNNAPTDRKVANKWALTLNNALTPSNIVHNTPPDTTPDKHITQQDASIDIDGKTALLGDTIYYQITLDAAKLTEHNTAYQVHRLGIIDDWDEEYLRLNEPAVHILNDSGQDVTDAFNIQHKDGVTYAFAKLADTHIPATGEIIPGDPQPDDLAAYATRDHDPLTEPSIDQTMLGHTYTLVLPMSVIKVSDNTTITNQATQITNNHRVQTRQVSTPLQPINPSKDVVVTIGETSANNTSIRKGQTFLYQLDSSTLPANRAYPQITQWDITDPLDTTHDRYTGQWAVYATHDVYDGDMIIATTGERIAGTTIDPTPYGGELFTLQHNNQGELTISATRRWLDLASAADTIGFRVYIQCERIAPGDHITNTFQETINGTTRPSNTVTTHTPDLTASITVEKYDLATGPKEGDRDTTDKALNMTSDTTPIGITITNTSNTDDTGAGMSLTNLTLNDQLINGSGELTNITYPDNWNELILKPGQSITLEATLTGVHEDDTHTNRINVTATPIIECPITDPDPFDNTPGTSANTHCADTQAVADHDDWNGKRPAALAHTGTNVMWIVIAALVAVFVACALIGLASARGIRHAHRKSGAHSNR</sequence>
<dbReference type="Proteomes" id="UP000003656">
    <property type="component" value="Unassembled WGS sequence"/>
</dbReference>
<reference evidence="6 7" key="1">
    <citation type="submission" date="2009-11" db="EMBL/GenBank/DDBJ databases">
        <authorList>
            <person name="Weinstock G."/>
            <person name="Sodergren E."/>
            <person name="Clifton S."/>
            <person name="Fulton L."/>
            <person name="Fulton B."/>
            <person name="Courtney L."/>
            <person name="Fronick C."/>
            <person name="Harrison M."/>
            <person name="Strong C."/>
            <person name="Farmer C."/>
            <person name="Delahaunty K."/>
            <person name="Markovic C."/>
            <person name="Hall O."/>
            <person name="Minx P."/>
            <person name="Tomlinson C."/>
            <person name="Mitreva M."/>
            <person name="Nelson J."/>
            <person name="Hou S."/>
            <person name="Wollam A."/>
            <person name="Pepin K.H."/>
            <person name="Johnson M."/>
            <person name="Bhonagiri V."/>
            <person name="Nash W.E."/>
            <person name="Warren W."/>
            <person name="Chinwalla A."/>
            <person name="Mardis E.R."/>
            <person name="Wilson R.K."/>
        </authorList>
    </citation>
    <scope>NUCLEOTIDE SEQUENCE [LARGE SCALE GENOMIC DNA]</scope>
    <source>
        <strain evidence="6 7">DSM 20093</strain>
    </source>
</reference>